<evidence type="ECO:0008006" key="3">
    <source>
        <dbReference type="Google" id="ProtNLM"/>
    </source>
</evidence>
<dbReference type="STRING" id="743788.S8EG06"/>
<dbReference type="SUPFAM" id="SSF52540">
    <property type="entry name" value="P-loop containing nucleoside triphosphate hydrolases"/>
    <property type="match status" value="1"/>
</dbReference>
<sequence length="465" mass="50871">MLQDEHSLLVHHDLNKRDSNDHELRTAPVFTREAFAQGGGADCFPQRGVLGSVARILSGTCPNDIPKDRRIYLNTNTPFSALVCGVQGSGKSHTTSVMLENMLVPNHTAIGQLKKPLAGLVLHFGEGGAYSQPCEAAWVGVTNSNTIKSPPVVLYVSKSSLNTMKKVYARLGGAVVVKALQFSEEELDAQAFLSMMAIGQSDHVPLYMQTVLSILRELGERYTYQNFKMQLEQKKTKFNPAQMSGLEQRMALLESFLAKKAPGKASVAPARFAAGQLTIIDLSDPFIDPASACGFFEILVRLFVRAQVNTGKVLVVDEAHKYLLADRTSSGLTKELLSLIRQQRHQAMRVIISTQEPTVVPPVLLELCSIAILHRFSSPAWWEHVAKHVSADVDSKAVFDTIVNLQTGQAVLLAPSGLGTTRDSSSKPTDDERRVLQQFGRKCVLIKTRLRITKDGGSSLLVVPS</sequence>
<protein>
    <recommendedName>
        <fullName evidence="3">Zona occludens toxin N-terminal domain-containing protein</fullName>
    </recommendedName>
</protein>
<dbReference type="InterPro" id="IPR027417">
    <property type="entry name" value="P-loop_NTPase"/>
</dbReference>
<gene>
    <name evidence="1" type="ORF">FOMPIDRAFT_129831</name>
</gene>
<dbReference type="InParanoid" id="S8EG06"/>
<dbReference type="HOGENOM" id="CLU_015256_4_0_1"/>
<keyword evidence="2" id="KW-1185">Reference proteome</keyword>
<dbReference type="Gene3D" id="3.40.50.300">
    <property type="entry name" value="P-loop containing nucleotide triphosphate hydrolases"/>
    <property type="match status" value="1"/>
</dbReference>
<dbReference type="OrthoDB" id="2316594at2759"/>
<reference evidence="1 2" key="1">
    <citation type="journal article" date="2012" name="Science">
        <title>The Paleozoic origin of enzymatic lignin decomposition reconstructed from 31 fungal genomes.</title>
        <authorList>
            <person name="Floudas D."/>
            <person name="Binder M."/>
            <person name="Riley R."/>
            <person name="Barry K."/>
            <person name="Blanchette R.A."/>
            <person name="Henrissat B."/>
            <person name="Martinez A.T."/>
            <person name="Otillar R."/>
            <person name="Spatafora J.W."/>
            <person name="Yadav J.S."/>
            <person name="Aerts A."/>
            <person name="Benoit I."/>
            <person name="Boyd A."/>
            <person name="Carlson A."/>
            <person name="Copeland A."/>
            <person name="Coutinho P.M."/>
            <person name="de Vries R.P."/>
            <person name="Ferreira P."/>
            <person name="Findley K."/>
            <person name="Foster B."/>
            <person name="Gaskell J."/>
            <person name="Glotzer D."/>
            <person name="Gorecki P."/>
            <person name="Heitman J."/>
            <person name="Hesse C."/>
            <person name="Hori C."/>
            <person name="Igarashi K."/>
            <person name="Jurgens J.A."/>
            <person name="Kallen N."/>
            <person name="Kersten P."/>
            <person name="Kohler A."/>
            <person name="Kuees U."/>
            <person name="Kumar T.K.A."/>
            <person name="Kuo A."/>
            <person name="LaButti K."/>
            <person name="Larrondo L.F."/>
            <person name="Lindquist E."/>
            <person name="Ling A."/>
            <person name="Lombard V."/>
            <person name="Lucas S."/>
            <person name="Lundell T."/>
            <person name="Martin R."/>
            <person name="McLaughlin D.J."/>
            <person name="Morgenstern I."/>
            <person name="Morin E."/>
            <person name="Murat C."/>
            <person name="Nagy L.G."/>
            <person name="Nolan M."/>
            <person name="Ohm R.A."/>
            <person name="Patyshakuliyeva A."/>
            <person name="Rokas A."/>
            <person name="Ruiz-Duenas F.J."/>
            <person name="Sabat G."/>
            <person name="Salamov A."/>
            <person name="Samejima M."/>
            <person name="Schmutz J."/>
            <person name="Slot J.C."/>
            <person name="St John F."/>
            <person name="Stenlid J."/>
            <person name="Sun H."/>
            <person name="Sun S."/>
            <person name="Syed K."/>
            <person name="Tsang A."/>
            <person name="Wiebenga A."/>
            <person name="Young D."/>
            <person name="Pisabarro A."/>
            <person name="Eastwood D.C."/>
            <person name="Martin F."/>
            <person name="Cullen D."/>
            <person name="Grigoriev I.V."/>
            <person name="Hibbett D.S."/>
        </authorList>
    </citation>
    <scope>NUCLEOTIDE SEQUENCE</scope>
    <source>
        <strain evidence="2">FP-58527</strain>
    </source>
</reference>
<dbReference type="Proteomes" id="UP000015241">
    <property type="component" value="Unassembled WGS sequence"/>
</dbReference>
<proteinExistence type="predicted"/>
<accession>S8EG06</accession>
<evidence type="ECO:0000313" key="1">
    <source>
        <dbReference type="EMBL" id="EPT03208.1"/>
    </source>
</evidence>
<dbReference type="EMBL" id="KE504131">
    <property type="protein sequence ID" value="EPT03208.1"/>
    <property type="molecule type" value="Genomic_DNA"/>
</dbReference>
<dbReference type="AlphaFoldDB" id="S8EG06"/>
<name>S8EG06_FOMSC</name>
<evidence type="ECO:0000313" key="2">
    <source>
        <dbReference type="Proteomes" id="UP000015241"/>
    </source>
</evidence>
<organism evidence="1 2">
    <name type="scientific">Fomitopsis schrenkii</name>
    <name type="common">Brown rot fungus</name>
    <dbReference type="NCBI Taxonomy" id="2126942"/>
    <lineage>
        <taxon>Eukaryota</taxon>
        <taxon>Fungi</taxon>
        <taxon>Dikarya</taxon>
        <taxon>Basidiomycota</taxon>
        <taxon>Agaricomycotina</taxon>
        <taxon>Agaricomycetes</taxon>
        <taxon>Polyporales</taxon>
        <taxon>Fomitopsis</taxon>
    </lineage>
</organism>
<dbReference type="eggNOG" id="ENOG502QVRG">
    <property type="taxonomic scope" value="Eukaryota"/>
</dbReference>